<dbReference type="Proteomes" id="UP000527616">
    <property type="component" value="Unassembled WGS sequence"/>
</dbReference>
<organism evidence="6 7">
    <name type="scientific">Naumannella cuiyingiana</name>
    <dbReference type="NCBI Taxonomy" id="1347891"/>
    <lineage>
        <taxon>Bacteria</taxon>
        <taxon>Bacillati</taxon>
        <taxon>Actinomycetota</taxon>
        <taxon>Actinomycetes</taxon>
        <taxon>Propionibacteriales</taxon>
        <taxon>Propionibacteriaceae</taxon>
        <taxon>Naumannella</taxon>
    </lineage>
</organism>
<dbReference type="InterPro" id="IPR050570">
    <property type="entry name" value="Cell_wall_metabolism_enzyme"/>
</dbReference>
<feature type="domain" description="ARB-07466-like C-terminal" evidence="5">
    <location>
        <begin position="253"/>
        <end position="352"/>
    </location>
</feature>
<evidence type="ECO:0000256" key="2">
    <source>
        <dbReference type="SAM" id="Phobius"/>
    </source>
</evidence>
<dbReference type="PANTHER" id="PTHR21666:SF270">
    <property type="entry name" value="MUREIN HYDROLASE ACTIVATOR ENVC"/>
    <property type="match status" value="1"/>
</dbReference>
<protein>
    <submittedName>
        <fullName evidence="6">Uncharacterized protein</fullName>
    </submittedName>
</protein>
<feature type="domain" description="Transglycosylase SLT" evidence="3">
    <location>
        <begin position="70"/>
        <end position="187"/>
    </location>
</feature>
<feature type="region of interest" description="Disordered" evidence="1">
    <location>
        <begin position="366"/>
        <end position="417"/>
    </location>
</feature>
<comment type="caution">
    <text evidence="6">The sequence shown here is derived from an EMBL/GenBank/DDBJ whole genome shotgun (WGS) entry which is preliminary data.</text>
</comment>
<keyword evidence="7" id="KW-1185">Reference proteome</keyword>
<dbReference type="SUPFAM" id="SSF53955">
    <property type="entry name" value="Lysozyme-like"/>
    <property type="match status" value="1"/>
</dbReference>
<keyword evidence="2" id="KW-0472">Membrane</keyword>
<dbReference type="Gene3D" id="2.70.70.10">
    <property type="entry name" value="Glucose Permease (Domain IIA)"/>
    <property type="match status" value="1"/>
</dbReference>
<dbReference type="GO" id="GO:0004222">
    <property type="term" value="F:metalloendopeptidase activity"/>
    <property type="evidence" value="ECO:0007669"/>
    <property type="project" value="TreeGrafter"/>
</dbReference>
<reference evidence="6 7" key="1">
    <citation type="submission" date="2020-07" db="EMBL/GenBank/DDBJ databases">
        <title>Sequencing the genomes of 1000 actinobacteria strains.</title>
        <authorList>
            <person name="Klenk H.-P."/>
        </authorList>
    </citation>
    <scope>NUCLEOTIDE SEQUENCE [LARGE SCALE GENOMIC DNA]</scope>
    <source>
        <strain evidence="6 7">DSM 103164</strain>
    </source>
</reference>
<evidence type="ECO:0000313" key="6">
    <source>
        <dbReference type="EMBL" id="NYI72738.1"/>
    </source>
</evidence>
<accession>A0A7Z0IML2</accession>
<dbReference type="RefSeq" id="WP_179446715.1">
    <property type="nucleotide sequence ID" value="NZ_JACBZS010000002.1"/>
</dbReference>
<dbReference type="PANTHER" id="PTHR21666">
    <property type="entry name" value="PEPTIDASE-RELATED"/>
    <property type="match status" value="1"/>
</dbReference>
<name>A0A7Z0IML2_9ACTN</name>
<dbReference type="InterPro" id="IPR016047">
    <property type="entry name" value="M23ase_b-sheet_dom"/>
</dbReference>
<gene>
    <name evidence="6" type="ORF">GGQ54_003352</name>
</gene>
<dbReference type="InterPro" id="IPR011055">
    <property type="entry name" value="Dup_hybrid_motif"/>
</dbReference>
<feature type="compositionally biased region" description="Low complexity" evidence="1">
    <location>
        <begin position="374"/>
        <end position="383"/>
    </location>
</feature>
<evidence type="ECO:0000313" key="7">
    <source>
        <dbReference type="Proteomes" id="UP000527616"/>
    </source>
</evidence>
<evidence type="ECO:0000259" key="4">
    <source>
        <dbReference type="Pfam" id="PF01551"/>
    </source>
</evidence>
<evidence type="ECO:0000259" key="3">
    <source>
        <dbReference type="Pfam" id="PF01464"/>
    </source>
</evidence>
<dbReference type="Pfam" id="PF01464">
    <property type="entry name" value="SLT"/>
    <property type="match status" value="1"/>
</dbReference>
<keyword evidence="2" id="KW-0812">Transmembrane</keyword>
<dbReference type="Pfam" id="PF26571">
    <property type="entry name" value="VldE"/>
    <property type="match status" value="1"/>
</dbReference>
<evidence type="ECO:0000259" key="5">
    <source>
        <dbReference type="Pfam" id="PF26571"/>
    </source>
</evidence>
<dbReference type="CDD" id="cd12797">
    <property type="entry name" value="M23_peptidase"/>
    <property type="match status" value="1"/>
</dbReference>
<evidence type="ECO:0000256" key="1">
    <source>
        <dbReference type="SAM" id="MobiDB-lite"/>
    </source>
</evidence>
<dbReference type="EMBL" id="JACBZS010000002">
    <property type="protein sequence ID" value="NYI72738.1"/>
    <property type="molecule type" value="Genomic_DNA"/>
</dbReference>
<dbReference type="SUPFAM" id="SSF51261">
    <property type="entry name" value="Duplicated hybrid motif"/>
    <property type="match status" value="1"/>
</dbReference>
<dbReference type="InterPro" id="IPR058593">
    <property type="entry name" value="ARB_07466-like_C"/>
</dbReference>
<dbReference type="InterPro" id="IPR008258">
    <property type="entry name" value="Transglycosylase_SLT_dom_1"/>
</dbReference>
<dbReference type="AlphaFoldDB" id="A0A7Z0IML2"/>
<proteinExistence type="predicted"/>
<feature type="domain" description="M23ase beta-sheet core" evidence="4">
    <location>
        <begin position="439"/>
        <end position="529"/>
    </location>
</feature>
<feature type="transmembrane region" description="Helical" evidence="2">
    <location>
        <begin position="7"/>
        <end position="30"/>
    </location>
</feature>
<sequence>MKPVAGVVAGVVAIALILPLSVVIILLPLFCAVAPESSAAEQPPAGGGGGGRFNGQGVPGKAVPWVENAAASSEYRIPPAFFAFIMDRESDFQPDLFYPDKNGGTWGLLQINYEEWSGITGGGTFEDPDIKDPMVHTRYGARYFDNRLETVRTMRRSNPTAPYTTQLTELEALMIAHNAGEGNLENYPELPSITRSYLREFRQKFPRYGGGEPAQKRNSEKPPAGDGDPPPAGAGHTGEANPQAARGRYGLGPVKDHVAGAAGLIGTRFDVKTIGGYRADARDEGGHPAGLALDVMTMEDKAKGQKIRDWTQANAKALGIEYIQFDHYIWSIRRDNEGWRKQADRGSPTQNHEDHLHISFTAQAPAGDQPLTAAPPGGQAPPVGDTPPPAEPQSCPADTQQQPAQGDPLTPVNGVASPIKPGQYSLSATFGQTGIWARYHTGLDFGGTGVGTPMYAVADGTVVDVPGASGWAGPNVFAIRLSDGSHVLYAHASARLVPAGQQVKAGQEVGKTGALGNVTGPHLHFEYYPPGTTPGSVYEATDPATWLRKNGIRP</sequence>
<dbReference type="Gene3D" id="1.10.530.10">
    <property type="match status" value="1"/>
</dbReference>
<keyword evidence="2" id="KW-1133">Transmembrane helix</keyword>
<dbReference type="InterPro" id="IPR023346">
    <property type="entry name" value="Lysozyme-like_dom_sf"/>
</dbReference>
<dbReference type="Pfam" id="PF01551">
    <property type="entry name" value="Peptidase_M23"/>
    <property type="match status" value="1"/>
</dbReference>
<feature type="region of interest" description="Disordered" evidence="1">
    <location>
        <begin position="206"/>
        <end position="252"/>
    </location>
</feature>